<dbReference type="AlphaFoldDB" id="A0A6I8TWQ3"/>
<evidence type="ECO:0000313" key="4">
    <source>
        <dbReference type="Proteomes" id="UP000008820"/>
    </source>
</evidence>
<keyword evidence="1" id="KW-0238">DNA-binding</keyword>
<organism evidence="3 4">
    <name type="scientific">Aedes aegypti</name>
    <name type="common">Yellowfever mosquito</name>
    <name type="synonym">Culex aegypti</name>
    <dbReference type="NCBI Taxonomy" id="7159"/>
    <lineage>
        <taxon>Eukaryota</taxon>
        <taxon>Metazoa</taxon>
        <taxon>Ecdysozoa</taxon>
        <taxon>Arthropoda</taxon>
        <taxon>Hexapoda</taxon>
        <taxon>Insecta</taxon>
        <taxon>Pterygota</taxon>
        <taxon>Neoptera</taxon>
        <taxon>Endopterygota</taxon>
        <taxon>Diptera</taxon>
        <taxon>Nematocera</taxon>
        <taxon>Culicoidea</taxon>
        <taxon>Culicidae</taxon>
        <taxon>Culicinae</taxon>
        <taxon>Aedini</taxon>
        <taxon>Aedes</taxon>
        <taxon>Stegomyia</taxon>
    </lineage>
</organism>
<dbReference type="InterPro" id="IPR004875">
    <property type="entry name" value="DDE_SF_endonuclease_dom"/>
</dbReference>
<dbReference type="InterPro" id="IPR006600">
    <property type="entry name" value="HTH_CenpB_DNA-bd_dom"/>
</dbReference>
<dbReference type="PANTHER" id="PTHR19303:SF71">
    <property type="entry name" value="ZINC FINGER PHD-TYPE DOMAIN-CONTAINING PROTEIN"/>
    <property type="match status" value="1"/>
</dbReference>
<dbReference type="OrthoDB" id="7762032at2759"/>
<reference evidence="3" key="2">
    <citation type="submission" date="2020-05" db="UniProtKB">
        <authorList>
            <consortium name="EnsemblMetazoa"/>
        </authorList>
    </citation>
    <scope>IDENTIFICATION</scope>
    <source>
        <strain evidence="3">LVP_AGWG</strain>
    </source>
</reference>
<dbReference type="InterPro" id="IPR050863">
    <property type="entry name" value="CenT-Element_Derived"/>
</dbReference>
<feature type="region of interest" description="Disordered" evidence="2">
    <location>
        <begin position="491"/>
        <end position="525"/>
    </location>
</feature>
<accession>A0A6I8TWQ3</accession>
<feature type="compositionally biased region" description="Basic residues" evidence="2">
    <location>
        <begin position="548"/>
        <end position="559"/>
    </location>
</feature>
<dbReference type="EnsemblMetazoa" id="AAEL019897-RA">
    <property type="protein sequence ID" value="AAEL019897-PA"/>
    <property type="gene ID" value="AAEL019897"/>
</dbReference>
<keyword evidence="4" id="KW-1185">Reference proteome</keyword>
<dbReference type="Proteomes" id="UP000008820">
    <property type="component" value="Chromosome 2"/>
</dbReference>
<dbReference type="InParanoid" id="A0A6I8TWQ3"/>
<name>A0A6I8TWQ3_AEDAE</name>
<evidence type="ECO:0000256" key="2">
    <source>
        <dbReference type="SAM" id="MobiDB-lite"/>
    </source>
</evidence>
<dbReference type="PROSITE" id="PS51253">
    <property type="entry name" value="HTH_CENPB"/>
    <property type="match status" value="1"/>
</dbReference>
<evidence type="ECO:0000313" key="3">
    <source>
        <dbReference type="EnsemblMetazoa" id="AAEL019897-PA"/>
    </source>
</evidence>
<sequence length="611" mass="68216">MVQCYKSVGKKKQWSLTNLRAAVNAVNHQGFSKNIAIEYGVPRQTLNRYLRCPEHNVRENTMPTGTVFSRQQEEDLMQYLLDMDKRLYGLSFRDLRSVAYQLAIKHRFSRKTQLAGYDWACGFRKRHPQLALRSPEPTSVARAQGFNKVAVNGFFDILEDIFDNTRFPPSRIYNVDETSILTVQTKTSKVISLKRKRQVGCIASADRGVLSTGCICMSAAGHFIPPMLIFPRVRLTGQLKKGAPPETLFSCNTTGWMTIDDFSAWFDHFLAHTRPTAGSPVLLLLDGHASPTKNLKFLDKAKRSHVTVVSMPPHCSHRLQPLDVSFMGPLKTNLSQVIEKYLKMNPGKVITLNEISALFGTAYLRSTSASVAVNGFNKTGIAPFNRAVFTDDDFAPADVSDIPLTANGGSSSNETTTEDKNRQQFQGVNDGLATIDLTKTLPNTVEGSQCDVHSDDEDGPFLGFDDVDITTKKITGIPTKRSTQLNKSFSVGPTAIRPFPKMALKERKSGRKKEKSKELTSSPYRNALRSLQAAKEIKQLKVSERASKKPPHGAPKPRRQQKENRIVQDVLCETCGICFSSSGNGRDWEKCSKCYIWFHKLCAESCMACRK</sequence>
<reference evidence="3 4" key="1">
    <citation type="submission" date="2017-06" db="EMBL/GenBank/DDBJ databases">
        <title>Aedes aegypti genome working group (AGWG) sequencing and assembly.</title>
        <authorList>
            <consortium name="Aedes aegypti Genome Working Group (AGWG)"/>
            <person name="Matthews B.J."/>
        </authorList>
    </citation>
    <scope>NUCLEOTIDE SEQUENCE [LARGE SCALE GENOMIC DNA]</scope>
    <source>
        <strain evidence="3 4">LVP_AGWG</strain>
    </source>
</reference>
<gene>
    <name evidence="3" type="primary">110675342</name>
</gene>
<feature type="region of interest" description="Disordered" evidence="2">
    <location>
        <begin position="401"/>
        <end position="423"/>
    </location>
</feature>
<feature type="region of interest" description="Disordered" evidence="2">
    <location>
        <begin position="539"/>
        <end position="562"/>
    </location>
</feature>
<evidence type="ECO:0000256" key="1">
    <source>
        <dbReference type="ARBA" id="ARBA00023125"/>
    </source>
</evidence>
<proteinExistence type="predicted"/>
<dbReference type="Pfam" id="PF03184">
    <property type="entry name" value="DDE_1"/>
    <property type="match status" value="1"/>
</dbReference>
<dbReference type="PANTHER" id="PTHR19303">
    <property type="entry name" value="TRANSPOSON"/>
    <property type="match status" value="1"/>
</dbReference>
<dbReference type="GO" id="GO:0005634">
    <property type="term" value="C:nucleus"/>
    <property type="evidence" value="ECO:0007669"/>
    <property type="project" value="TreeGrafter"/>
</dbReference>
<dbReference type="GO" id="GO:0003677">
    <property type="term" value="F:DNA binding"/>
    <property type="evidence" value="ECO:0007669"/>
    <property type="project" value="UniProtKB-KW"/>
</dbReference>
<protein>
    <submittedName>
        <fullName evidence="3">Uncharacterized protein</fullName>
    </submittedName>
</protein>